<dbReference type="Pfam" id="PF02826">
    <property type="entry name" value="2-Hacid_dh_C"/>
    <property type="match status" value="1"/>
</dbReference>
<keyword evidence="2" id="KW-0520">NAD</keyword>
<dbReference type="GO" id="GO:0051287">
    <property type="term" value="F:NAD binding"/>
    <property type="evidence" value="ECO:0007669"/>
    <property type="project" value="InterPro"/>
</dbReference>
<comment type="caution">
    <text evidence="6">The sequence shown here is derived from an EMBL/GenBank/DDBJ whole genome shotgun (WGS) entry which is preliminary data.</text>
</comment>
<reference evidence="6 7" key="1">
    <citation type="submission" date="2020-04" db="EMBL/GenBank/DDBJ databases">
        <title>Description of novel Gluconacetobacter.</title>
        <authorList>
            <person name="Sombolestani A."/>
        </authorList>
    </citation>
    <scope>NUCLEOTIDE SEQUENCE [LARGE SCALE GENOMIC DNA]</scope>
    <source>
        <strain evidence="6 7">LMG 7603</strain>
    </source>
</reference>
<keyword evidence="1 3" id="KW-0560">Oxidoreductase</keyword>
<evidence type="ECO:0000256" key="2">
    <source>
        <dbReference type="ARBA" id="ARBA00023027"/>
    </source>
</evidence>
<gene>
    <name evidence="6" type="ORF">HLH33_13870</name>
</gene>
<dbReference type="GO" id="GO:0016616">
    <property type="term" value="F:oxidoreductase activity, acting on the CH-OH group of donors, NAD or NADP as acceptor"/>
    <property type="evidence" value="ECO:0007669"/>
    <property type="project" value="InterPro"/>
</dbReference>
<dbReference type="Proteomes" id="UP000550787">
    <property type="component" value="Unassembled WGS sequence"/>
</dbReference>
<dbReference type="RefSeq" id="WP_183116205.1">
    <property type="nucleotide sequence ID" value="NZ_JABEQG010000030.1"/>
</dbReference>
<evidence type="ECO:0000313" key="7">
    <source>
        <dbReference type="Proteomes" id="UP000550787"/>
    </source>
</evidence>
<dbReference type="AlphaFoldDB" id="A0A7W4I732"/>
<feature type="domain" description="D-isomer specific 2-hydroxyacid dehydrogenase catalytic" evidence="4">
    <location>
        <begin position="52"/>
        <end position="302"/>
    </location>
</feature>
<evidence type="ECO:0000259" key="4">
    <source>
        <dbReference type="Pfam" id="PF00389"/>
    </source>
</evidence>
<dbReference type="CDD" id="cd12164">
    <property type="entry name" value="GDH_like_2"/>
    <property type="match status" value="1"/>
</dbReference>
<dbReference type="Gene3D" id="3.40.50.720">
    <property type="entry name" value="NAD(P)-binding Rossmann-like Domain"/>
    <property type="match status" value="2"/>
</dbReference>
<dbReference type="PANTHER" id="PTHR43333">
    <property type="entry name" value="2-HACID_DH_C DOMAIN-CONTAINING PROTEIN"/>
    <property type="match status" value="1"/>
</dbReference>
<accession>A0A7W4I732</accession>
<evidence type="ECO:0000256" key="3">
    <source>
        <dbReference type="RuleBase" id="RU003719"/>
    </source>
</evidence>
<dbReference type="InterPro" id="IPR006140">
    <property type="entry name" value="D-isomer_DH_NAD-bd"/>
</dbReference>
<evidence type="ECO:0000256" key="1">
    <source>
        <dbReference type="ARBA" id="ARBA00023002"/>
    </source>
</evidence>
<comment type="similarity">
    <text evidence="3">Belongs to the D-isomer specific 2-hydroxyacid dehydrogenase family.</text>
</comment>
<dbReference type="PANTHER" id="PTHR43333:SF1">
    <property type="entry name" value="D-ISOMER SPECIFIC 2-HYDROXYACID DEHYDROGENASE NAD-BINDING DOMAIN-CONTAINING PROTEIN"/>
    <property type="match status" value="1"/>
</dbReference>
<dbReference type="SUPFAM" id="SSF51735">
    <property type="entry name" value="NAD(P)-binding Rossmann-fold domains"/>
    <property type="match status" value="1"/>
</dbReference>
<keyword evidence="6" id="KW-0670">Pyruvate</keyword>
<proteinExistence type="inferred from homology"/>
<dbReference type="InterPro" id="IPR036291">
    <property type="entry name" value="NAD(P)-bd_dom_sf"/>
</dbReference>
<dbReference type="InterPro" id="IPR006139">
    <property type="entry name" value="D-isomer_2_OHA_DH_cat_dom"/>
</dbReference>
<sequence length="308" mass="33366">MSFVIKSTPERAAIWSALFAAHMPDQKIEIWPDIADPHSVEFLAAWVPPRDLEQTFPNLKVLFSVGAGVDQLDLSAVPAHVQVVRMIESGLTDGMVDYVRFSVLALHRGMLRYVAQQREQVWKAHPYVPASALTVGVMGLGQLGLPVVEAVRALGYGCRGWARSRRDIDGIPTFAGQEELDAFLGGTDILVCLLPLTAETTGLLARPLFSRLPRGAGLVHCGRGKQLVLDDLMAALDAGELGGAIVDVTDPEPLPPSHALWNRADVLITPHTASITQAETGGKSIVENLQRYRKGDPLKGLVDRTIGY</sequence>
<feature type="domain" description="D-isomer specific 2-hydroxyacid dehydrogenase NAD-binding" evidence="5">
    <location>
        <begin position="103"/>
        <end position="273"/>
    </location>
</feature>
<name>A0A7W4I732_GLUDI</name>
<protein>
    <submittedName>
        <fullName evidence="6">Glyoxylate/hydroxypyruvate reductase A</fullName>
    </submittedName>
</protein>
<organism evidence="6 7">
    <name type="scientific">Gluconacetobacter diazotrophicus</name>
    <name type="common">Acetobacter diazotrophicus</name>
    <dbReference type="NCBI Taxonomy" id="33996"/>
    <lineage>
        <taxon>Bacteria</taxon>
        <taxon>Pseudomonadati</taxon>
        <taxon>Pseudomonadota</taxon>
        <taxon>Alphaproteobacteria</taxon>
        <taxon>Acetobacterales</taxon>
        <taxon>Acetobacteraceae</taxon>
        <taxon>Gluconacetobacter</taxon>
    </lineage>
</organism>
<dbReference type="SUPFAM" id="SSF52283">
    <property type="entry name" value="Formate/glycerate dehydrogenase catalytic domain-like"/>
    <property type="match status" value="1"/>
</dbReference>
<evidence type="ECO:0000313" key="6">
    <source>
        <dbReference type="EMBL" id="MBB2157387.1"/>
    </source>
</evidence>
<dbReference type="Pfam" id="PF00389">
    <property type="entry name" value="2-Hacid_dh"/>
    <property type="match status" value="1"/>
</dbReference>
<evidence type="ECO:0000259" key="5">
    <source>
        <dbReference type="Pfam" id="PF02826"/>
    </source>
</evidence>
<dbReference type="EMBL" id="JABEQG010000030">
    <property type="protein sequence ID" value="MBB2157387.1"/>
    <property type="molecule type" value="Genomic_DNA"/>
</dbReference>